<evidence type="ECO:0000259" key="1">
    <source>
        <dbReference type="SMART" id="SM00923"/>
    </source>
</evidence>
<dbReference type="SUPFAM" id="SSF160582">
    <property type="entry name" value="MbtH-like"/>
    <property type="match status" value="1"/>
</dbReference>
<dbReference type="GO" id="GO:0005829">
    <property type="term" value="C:cytosol"/>
    <property type="evidence" value="ECO:0007669"/>
    <property type="project" value="TreeGrafter"/>
</dbReference>
<dbReference type="PANTHER" id="PTHR38444">
    <property type="entry name" value="ENTEROBACTIN BIOSYNTHESIS PROTEIN YBDZ"/>
    <property type="match status" value="1"/>
</dbReference>
<protein>
    <submittedName>
        <fullName evidence="2">MbtH-like protein</fullName>
    </submittedName>
</protein>
<dbReference type="PANTHER" id="PTHR38444:SF1">
    <property type="entry name" value="ENTEROBACTIN BIOSYNTHESIS PROTEIN YBDZ"/>
    <property type="match status" value="1"/>
</dbReference>
<accession>K0K4N8</accession>
<keyword evidence="3" id="KW-1185">Reference proteome</keyword>
<evidence type="ECO:0000313" key="3">
    <source>
        <dbReference type="Proteomes" id="UP000006281"/>
    </source>
</evidence>
<dbReference type="KEGG" id="sesp:BN6_45590"/>
<dbReference type="EMBL" id="HE804045">
    <property type="protein sequence ID" value="CCH31839.1"/>
    <property type="molecule type" value="Genomic_DNA"/>
</dbReference>
<dbReference type="HOGENOM" id="CLU_181321_1_0_11"/>
<dbReference type="Gene3D" id="3.90.820.10">
    <property type="entry name" value="Structural Genomics, Unknown Function 30-nov-00 1gh9 Mol_id"/>
    <property type="match status" value="1"/>
</dbReference>
<dbReference type="GO" id="GO:0019290">
    <property type="term" value="P:siderophore biosynthetic process"/>
    <property type="evidence" value="ECO:0007669"/>
    <property type="project" value="TreeGrafter"/>
</dbReference>
<sequence length="72" mass="8139">MEPNPFEDRDATFSVLVNHEGAHSLWPSFAEIPEGWTVTLADRPRDQCDAYVIEHWTDSGLHSTPTADQEIT</sequence>
<dbReference type="STRING" id="1179773.BN6_45590"/>
<dbReference type="OrthoDB" id="7584480at2"/>
<gene>
    <name evidence="2" type="ordered locus">BN6_45590</name>
</gene>
<dbReference type="AlphaFoldDB" id="K0K4N8"/>
<dbReference type="InterPro" id="IPR037407">
    <property type="entry name" value="MLP_fam"/>
</dbReference>
<dbReference type="RefSeq" id="WP_015101951.1">
    <property type="nucleotide sequence ID" value="NC_019673.1"/>
</dbReference>
<organism evidence="2 3">
    <name type="scientific">Saccharothrix espanaensis (strain ATCC 51144 / DSM 44229 / JCM 9112 / NBRC 15066 / NRRL 15764)</name>
    <dbReference type="NCBI Taxonomy" id="1179773"/>
    <lineage>
        <taxon>Bacteria</taxon>
        <taxon>Bacillati</taxon>
        <taxon>Actinomycetota</taxon>
        <taxon>Actinomycetes</taxon>
        <taxon>Pseudonocardiales</taxon>
        <taxon>Pseudonocardiaceae</taxon>
        <taxon>Saccharothrix</taxon>
    </lineage>
</organism>
<dbReference type="InterPro" id="IPR005153">
    <property type="entry name" value="MbtH-like_dom"/>
</dbReference>
<dbReference type="Pfam" id="PF03621">
    <property type="entry name" value="MbtH"/>
    <property type="match status" value="1"/>
</dbReference>
<evidence type="ECO:0000313" key="2">
    <source>
        <dbReference type="EMBL" id="CCH31839.1"/>
    </source>
</evidence>
<dbReference type="SMART" id="SM00923">
    <property type="entry name" value="MbtH"/>
    <property type="match status" value="1"/>
</dbReference>
<reference evidence="2 3" key="1">
    <citation type="journal article" date="2012" name="BMC Genomics">
        <title>Complete genome sequence of Saccharothrix espanaensis DSM 44229T and comparison to the other completely sequenced Pseudonocardiaceae.</title>
        <authorList>
            <person name="Strobel T."/>
            <person name="Al-Dilaimi A."/>
            <person name="Blom J."/>
            <person name="Gessner A."/>
            <person name="Kalinowski J."/>
            <person name="Luzhetska M."/>
            <person name="Puhler A."/>
            <person name="Szczepanowski R."/>
            <person name="Bechthold A."/>
            <person name="Ruckert C."/>
        </authorList>
    </citation>
    <scope>NUCLEOTIDE SEQUENCE [LARGE SCALE GENOMIC DNA]</scope>
    <source>
        <strain evidence="3">ATCC 51144 / DSM 44229 / JCM 9112 / NBRC 15066 / NRRL 15764</strain>
    </source>
</reference>
<dbReference type="BioCyc" id="SESP1179773:BN6_RS22080-MONOMER"/>
<dbReference type="eggNOG" id="COG3251">
    <property type="taxonomic scope" value="Bacteria"/>
</dbReference>
<proteinExistence type="predicted"/>
<dbReference type="Proteomes" id="UP000006281">
    <property type="component" value="Chromosome"/>
</dbReference>
<dbReference type="InterPro" id="IPR038020">
    <property type="entry name" value="MbtH-like_sf"/>
</dbReference>
<dbReference type="PATRIC" id="fig|1179773.3.peg.4569"/>
<feature type="domain" description="MbtH-like" evidence="1">
    <location>
        <begin position="4"/>
        <end position="54"/>
    </location>
</feature>
<name>K0K4N8_SACES</name>